<organism evidence="7 8">
    <name type="scientific">Oceanidesulfovibrio marinus</name>
    <dbReference type="NCBI Taxonomy" id="370038"/>
    <lineage>
        <taxon>Bacteria</taxon>
        <taxon>Pseudomonadati</taxon>
        <taxon>Thermodesulfobacteriota</taxon>
        <taxon>Desulfovibrionia</taxon>
        <taxon>Desulfovibrionales</taxon>
        <taxon>Desulfovibrionaceae</taxon>
        <taxon>Oceanidesulfovibrio</taxon>
    </lineage>
</organism>
<dbReference type="RefSeq" id="WP_144307066.1">
    <property type="nucleotide sequence ID" value="NZ_QMIF01000018.1"/>
</dbReference>
<dbReference type="Gene3D" id="3.40.630.30">
    <property type="match status" value="1"/>
</dbReference>
<feature type="domain" description="N-acetyltransferase" evidence="6">
    <location>
        <begin position="2"/>
        <end position="185"/>
    </location>
</feature>
<accession>A0A6P1ZCW0</accession>
<evidence type="ECO:0000256" key="4">
    <source>
        <dbReference type="ARBA" id="ARBA00022801"/>
    </source>
</evidence>
<evidence type="ECO:0000256" key="2">
    <source>
        <dbReference type="ARBA" id="ARBA00005947"/>
    </source>
</evidence>
<dbReference type="PRINTS" id="PR01270">
    <property type="entry name" value="HDASUPER"/>
</dbReference>
<dbReference type="PROSITE" id="PS51186">
    <property type="entry name" value="GNAT"/>
    <property type="match status" value="1"/>
</dbReference>
<dbReference type="SUPFAM" id="SSF52768">
    <property type="entry name" value="Arginase/deacetylase"/>
    <property type="match status" value="1"/>
</dbReference>
<keyword evidence="5" id="KW-0862">Zinc</keyword>
<evidence type="ECO:0000256" key="3">
    <source>
        <dbReference type="ARBA" id="ARBA00022723"/>
    </source>
</evidence>
<evidence type="ECO:0000256" key="1">
    <source>
        <dbReference type="ARBA" id="ARBA00001947"/>
    </source>
</evidence>
<dbReference type="CDD" id="cd04301">
    <property type="entry name" value="NAT_SF"/>
    <property type="match status" value="1"/>
</dbReference>
<dbReference type="Pfam" id="PF13508">
    <property type="entry name" value="Acetyltransf_7"/>
    <property type="match status" value="1"/>
</dbReference>
<keyword evidence="4 7" id="KW-0378">Hydrolase</keyword>
<protein>
    <submittedName>
        <fullName evidence="7">Acetylpolyamine amidohydrolase</fullName>
    </submittedName>
</protein>
<dbReference type="PANTHER" id="PTHR10625">
    <property type="entry name" value="HISTONE DEACETYLASE HDAC1-RELATED"/>
    <property type="match status" value="1"/>
</dbReference>
<dbReference type="PANTHER" id="PTHR10625:SF17">
    <property type="entry name" value="HISTONE DEACETYLASE 8"/>
    <property type="match status" value="1"/>
</dbReference>
<sequence length="584" mass="65165">MFRIRRVFDGVLPRDARTVEQVQALLRERFPGVEEKEIRQIPAMLRDPLHHRFRAVLFVAESADKLAGFALMLHVPDVGFCWLDYVAAQPGSAGRGVGAALYDRVREEARFLGGIGLFFESLPADPEFCKDVSLRKENRARLRFYERFGVRIVANTKYETPLIDEPAPCPPHLLFDPYTAKKPLGRKDAQQVVRAILERKYGGRCPEGYVDMVADSFRDDPVRLAEPRYATPAPPPAAQVSPQIALTVNDRHEIHHVRERGYVESPARIDAILKKIEPSGLFEHLRVQGYPLRHVTAVHDPGMVGYFRAVCARLGEKEAVYPYVFPIRNQARPPRELPRRAGYYVIDTFTPLSRNAFLAARGAVNCALTAADSLLDGQRLAYALVRPPGHHAERRAFGGFCYLNSTAVAANHLSEFGKVAVLDVDYHHGNGTQDIFYERADVLTISIHGHPNGAYPYFSGFASERGEGQGRGFNMNLPLPDGVDGEAYRTVLAKALKRLARFGPRFLVIALGLDTAKGDPTGTWRLTPTDFEKNGRMLGRLCLPTLVVQEGGYRTSSLGPNALAFFRGLSEGTRERTRNMECAE</sequence>
<evidence type="ECO:0000313" key="8">
    <source>
        <dbReference type="Proteomes" id="UP000434052"/>
    </source>
</evidence>
<name>A0A6P1ZCW0_9BACT</name>
<dbReference type="GO" id="GO:0004407">
    <property type="term" value="F:histone deacetylase activity"/>
    <property type="evidence" value="ECO:0007669"/>
    <property type="project" value="TreeGrafter"/>
</dbReference>
<keyword evidence="3" id="KW-0479">Metal-binding</keyword>
<evidence type="ECO:0000259" key="6">
    <source>
        <dbReference type="PROSITE" id="PS51186"/>
    </source>
</evidence>
<dbReference type="SUPFAM" id="SSF55729">
    <property type="entry name" value="Acyl-CoA N-acyltransferases (Nat)"/>
    <property type="match status" value="1"/>
</dbReference>
<dbReference type="InterPro" id="IPR023801">
    <property type="entry name" value="His_deacetylse_dom"/>
</dbReference>
<dbReference type="InterPro" id="IPR000286">
    <property type="entry name" value="HDACs"/>
</dbReference>
<dbReference type="InterPro" id="IPR000182">
    <property type="entry name" value="GNAT_dom"/>
</dbReference>
<dbReference type="Proteomes" id="UP000434052">
    <property type="component" value="Unassembled WGS sequence"/>
</dbReference>
<dbReference type="CDD" id="cd10001">
    <property type="entry name" value="HDAC_classII_APAH"/>
    <property type="match status" value="1"/>
</dbReference>
<dbReference type="EMBL" id="QMIF01000018">
    <property type="protein sequence ID" value="TVM31009.1"/>
    <property type="molecule type" value="Genomic_DNA"/>
</dbReference>
<dbReference type="GO" id="GO:0046872">
    <property type="term" value="F:metal ion binding"/>
    <property type="evidence" value="ECO:0007669"/>
    <property type="project" value="UniProtKB-KW"/>
</dbReference>
<dbReference type="Pfam" id="PF00850">
    <property type="entry name" value="Hist_deacetyl"/>
    <property type="match status" value="1"/>
</dbReference>
<dbReference type="InterPro" id="IPR037138">
    <property type="entry name" value="His_deacetylse_dom_sf"/>
</dbReference>
<dbReference type="AlphaFoldDB" id="A0A6P1ZCW0"/>
<dbReference type="Gene3D" id="3.40.800.20">
    <property type="entry name" value="Histone deacetylase domain"/>
    <property type="match status" value="1"/>
</dbReference>
<dbReference type="GO" id="GO:0016747">
    <property type="term" value="F:acyltransferase activity, transferring groups other than amino-acyl groups"/>
    <property type="evidence" value="ECO:0007669"/>
    <property type="project" value="InterPro"/>
</dbReference>
<comment type="similarity">
    <text evidence="2">Belongs to the histone deacetylase family.</text>
</comment>
<evidence type="ECO:0000313" key="7">
    <source>
        <dbReference type="EMBL" id="TVM31009.1"/>
    </source>
</evidence>
<comment type="caution">
    <text evidence="7">The sequence shown here is derived from an EMBL/GenBank/DDBJ whole genome shotgun (WGS) entry which is preliminary data.</text>
</comment>
<proteinExistence type="inferred from homology"/>
<dbReference type="GO" id="GO:0016787">
    <property type="term" value="F:hydrolase activity"/>
    <property type="evidence" value="ECO:0007669"/>
    <property type="project" value="UniProtKB-KW"/>
</dbReference>
<dbReference type="OrthoDB" id="9808367at2"/>
<dbReference type="InterPro" id="IPR016181">
    <property type="entry name" value="Acyl_CoA_acyltransferase"/>
</dbReference>
<comment type="cofactor">
    <cofactor evidence="1">
        <name>Zn(2+)</name>
        <dbReference type="ChEBI" id="CHEBI:29105"/>
    </cofactor>
</comment>
<dbReference type="InterPro" id="IPR023696">
    <property type="entry name" value="Ureohydrolase_dom_sf"/>
</dbReference>
<reference evidence="7 8" key="1">
    <citation type="submission" date="2018-06" db="EMBL/GenBank/DDBJ databases">
        <title>Complete genome of Desulfovibrio marinus P48SEP.</title>
        <authorList>
            <person name="Crispim J.S."/>
            <person name="Vidigal P.M.P."/>
            <person name="Silva L.C.F."/>
            <person name="Araujo L.C."/>
            <person name="Laguardia C.N."/>
            <person name="Dias R.S."/>
            <person name="Sousa M.P."/>
            <person name="Paula S.O."/>
            <person name="Silva C."/>
        </authorList>
    </citation>
    <scope>NUCLEOTIDE SEQUENCE [LARGE SCALE GENOMIC DNA]</scope>
    <source>
        <strain evidence="7 8">P48SEP</strain>
    </source>
</reference>
<dbReference type="GO" id="GO:0040029">
    <property type="term" value="P:epigenetic regulation of gene expression"/>
    <property type="evidence" value="ECO:0007669"/>
    <property type="project" value="TreeGrafter"/>
</dbReference>
<evidence type="ECO:0000256" key="5">
    <source>
        <dbReference type="ARBA" id="ARBA00022833"/>
    </source>
</evidence>
<gene>
    <name evidence="7" type="ORF">DQK91_19410</name>
</gene>